<evidence type="ECO:0000313" key="3">
    <source>
        <dbReference type="EMBL" id="GFR39331.1"/>
    </source>
</evidence>
<dbReference type="AlphaFoldDB" id="A0A916QIS1"/>
<dbReference type="PANTHER" id="PTHR21666">
    <property type="entry name" value="PEPTIDASE-RELATED"/>
    <property type="match status" value="1"/>
</dbReference>
<accession>A0A916QIS1</accession>
<evidence type="ECO:0000313" key="4">
    <source>
        <dbReference type="Proteomes" id="UP000654993"/>
    </source>
</evidence>
<name>A0A916QIS1_9BACL</name>
<keyword evidence="1" id="KW-0732">Signal</keyword>
<dbReference type="SUPFAM" id="SSF51261">
    <property type="entry name" value="Duplicated hybrid motif"/>
    <property type="match status" value="1"/>
</dbReference>
<evidence type="ECO:0000256" key="1">
    <source>
        <dbReference type="ARBA" id="ARBA00022729"/>
    </source>
</evidence>
<dbReference type="PANTHER" id="PTHR21666:SF289">
    <property type="entry name" value="L-ALA--D-GLU ENDOPEPTIDASE"/>
    <property type="match status" value="1"/>
</dbReference>
<proteinExistence type="predicted"/>
<dbReference type="InterPro" id="IPR050570">
    <property type="entry name" value="Cell_wall_metabolism_enzyme"/>
</dbReference>
<comment type="caution">
    <text evidence="3">The sequence shown here is derived from an EMBL/GenBank/DDBJ whole genome shotgun (WGS) entry which is preliminary data.</text>
</comment>
<sequence length="306" mass="35833">MWTEEERREEWQVLFDQLSTLTGIPWYWFAAINQYERTINQVHRSRKPLNDQLINIYISEARWSGALNPDQQDTDPLSIRFFQGIGLDGDHDGRADRTNPIDVLYTVADHLLRYGTTERKLKAALWEFYHNPRSVQRIEQFAKMYQAFGTLDLTKRAFPIPLRSNYSYRSTWGAPRGWGGRRIHEGTDIFADHGTPVRSTCYGMIEVMGWNRYGGWRIGIRDINNVYHYFAHLSGFNQELEEGSLVEPGQTIGWVGSSGYGKPGTSGKFPPHLHYGMYRDHGLAEWSFDPYPYLKRWEQEERRNKK</sequence>
<protein>
    <submittedName>
        <fullName evidence="3">L-Ala--D-Glu endopeptidase</fullName>
    </submittedName>
</protein>
<evidence type="ECO:0000259" key="2">
    <source>
        <dbReference type="Pfam" id="PF01551"/>
    </source>
</evidence>
<dbReference type="Proteomes" id="UP000654993">
    <property type="component" value="Unassembled WGS sequence"/>
</dbReference>
<dbReference type="CDD" id="cd12797">
    <property type="entry name" value="M23_peptidase"/>
    <property type="match status" value="1"/>
</dbReference>
<dbReference type="GO" id="GO:0004222">
    <property type="term" value="F:metalloendopeptidase activity"/>
    <property type="evidence" value="ECO:0007669"/>
    <property type="project" value="TreeGrafter"/>
</dbReference>
<feature type="domain" description="M23ase beta-sheet core" evidence="2">
    <location>
        <begin position="183"/>
        <end position="280"/>
    </location>
</feature>
<gene>
    <name evidence="3" type="primary">lytH</name>
    <name evidence="3" type="ORF">PRECH8_26270</name>
</gene>
<dbReference type="EMBL" id="BMAQ01000041">
    <property type="protein sequence ID" value="GFR39331.1"/>
    <property type="molecule type" value="Genomic_DNA"/>
</dbReference>
<organism evidence="3 4">
    <name type="scientific">Insulibacter thermoxylanivorax</name>
    <dbReference type="NCBI Taxonomy" id="2749268"/>
    <lineage>
        <taxon>Bacteria</taxon>
        <taxon>Bacillati</taxon>
        <taxon>Bacillota</taxon>
        <taxon>Bacilli</taxon>
        <taxon>Bacillales</taxon>
        <taxon>Paenibacillaceae</taxon>
        <taxon>Insulibacter</taxon>
    </lineage>
</organism>
<keyword evidence="4" id="KW-1185">Reference proteome</keyword>
<dbReference type="InterPro" id="IPR016047">
    <property type="entry name" value="M23ase_b-sheet_dom"/>
</dbReference>
<dbReference type="InterPro" id="IPR011055">
    <property type="entry name" value="Dup_hybrid_motif"/>
</dbReference>
<dbReference type="Gene3D" id="2.70.70.10">
    <property type="entry name" value="Glucose Permease (Domain IIA)"/>
    <property type="match status" value="1"/>
</dbReference>
<reference evidence="3" key="2">
    <citation type="journal article" date="2021" name="Data Brief">
        <title>Draft genome sequence data of the facultative, thermophilic, xylanolytic bacterium Paenibacillus sp. strain DA-C8.</title>
        <authorList>
            <person name="Chhe C."/>
            <person name="Uke A."/>
            <person name="Baramee S."/>
            <person name="Ungkulpasvich U."/>
            <person name="Tachaapaikoon C."/>
            <person name="Pason P."/>
            <person name="Waeonukul R."/>
            <person name="Ratanakhanokchai K."/>
            <person name="Kosugi A."/>
        </authorList>
    </citation>
    <scope>NUCLEOTIDE SEQUENCE</scope>
    <source>
        <strain evidence="3">DA-C8</strain>
    </source>
</reference>
<dbReference type="Pfam" id="PF01551">
    <property type="entry name" value="Peptidase_M23"/>
    <property type="match status" value="1"/>
</dbReference>
<reference evidence="3" key="1">
    <citation type="submission" date="2020-08" db="EMBL/GenBank/DDBJ databases">
        <authorList>
            <person name="Uke A."/>
            <person name="Chhe C."/>
            <person name="Baramee S."/>
            <person name="Kosugi A."/>
        </authorList>
    </citation>
    <scope>NUCLEOTIDE SEQUENCE</scope>
    <source>
        <strain evidence="3">DA-C8</strain>
    </source>
</reference>